<dbReference type="Pfam" id="PF00062">
    <property type="entry name" value="Lys"/>
    <property type="match status" value="1"/>
</dbReference>
<dbReference type="GO" id="GO:0042742">
    <property type="term" value="P:defense response to bacterium"/>
    <property type="evidence" value="ECO:0007669"/>
    <property type="project" value="UniProtKB-KW"/>
</dbReference>
<dbReference type="GO" id="GO:0031640">
    <property type="term" value="P:killing of cells of another organism"/>
    <property type="evidence" value="ECO:0007669"/>
    <property type="project" value="UniProtKB-KW"/>
</dbReference>
<evidence type="ECO:0000313" key="9">
    <source>
        <dbReference type="Proteomes" id="UP001168821"/>
    </source>
</evidence>
<comment type="caution">
    <text evidence="8">The sequence shown here is derived from an EMBL/GenBank/DDBJ whole genome shotgun (WGS) entry which is preliminary data.</text>
</comment>
<dbReference type="PANTHER" id="PTHR11407">
    <property type="entry name" value="LYSOZYME C"/>
    <property type="match status" value="1"/>
</dbReference>
<evidence type="ECO:0000256" key="1">
    <source>
        <dbReference type="ARBA" id="ARBA00000632"/>
    </source>
</evidence>
<evidence type="ECO:0000313" key="8">
    <source>
        <dbReference type="EMBL" id="KAJ3662463.1"/>
    </source>
</evidence>
<protein>
    <recommendedName>
        <fullName evidence="2">lysozyme</fullName>
        <ecNumber evidence="2">3.2.1.17</ecNumber>
    </recommendedName>
</protein>
<sequence length="146" mass="16600">MNQITTLFVLVVVLLCGSKLEAKIFERCELARALKYNYHIPAHQLATWVCIANYESHFNTGAINTQSGDHGIFQISQIYWCSNSNSPGKGCNSVCSRYRDDDIRDDVACIKKVFAEHQRLFGNGFHAWTTYKYCQSNVNQFIAGCF</sequence>
<keyword evidence="9" id="KW-1185">Reference proteome</keyword>
<feature type="chain" id="PRO_5041205689" description="lysozyme" evidence="7">
    <location>
        <begin position="23"/>
        <end position="146"/>
    </location>
</feature>
<dbReference type="EMBL" id="JALNTZ010000002">
    <property type="protein sequence ID" value="KAJ3662463.1"/>
    <property type="molecule type" value="Genomic_DNA"/>
</dbReference>
<dbReference type="SMART" id="SM00263">
    <property type="entry name" value="LYZ1"/>
    <property type="match status" value="1"/>
</dbReference>
<evidence type="ECO:0000256" key="7">
    <source>
        <dbReference type="SAM" id="SignalP"/>
    </source>
</evidence>
<keyword evidence="7" id="KW-0732">Signal</keyword>
<keyword evidence="3" id="KW-0081">Bacteriolytic enzyme</keyword>
<dbReference type="Proteomes" id="UP001168821">
    <property type="component" value="Unassembled WGS sequence"/>
</dbReference>
<feature type="signal peptide" evidence="7">
    <location>
        <begin position="1"/>
        <end position="22"/>
    </location>
</feature>
<keyword evidence="5" id="KW-0326">Glycosidase</keyword>
<dbReference type="InterPro" id="IPR001916">
    <property type="entry name" value="Glyco_hydro_22"/>
</dbReference>
<comment type="similarity">
    <text evidence="6">Belongs to the glycosyl hydrolase 22 family.</text>
</comment>
<reference evidence="8" key="1">
    <citation type="journal article" date="2023" name="G3 (Bethesda)">
        <title>Whole genome assemblies of Zophobas morio and Tenebrio molitor.</title>
        <authorList>
            <person name="Kaur S."/>
            <person name="Stinson S.A."/>
            <person name="diCenzo G.C."/>
        </authorList>
    </citation>
    <scope>NUCLEOTIDE SEQUENCE</scope>
    <source>
        <strain evidence="8">QUZm001</strain>
    </source>
</reference>
<evidence type="ECO:0000256" key="5">
    <source>
        <dbReference type="ARBA" id="ARBA00023295"/>
    </source>
</evidence>
<dbReference type="PRINTS" id="PR00135">
    <property type="entry name" value="LYZLACT"/>
</dbReference>
<dbReference type="Gene3D" id="1.10.530.10">
    <property type="match status" value="1"/>
</dbReference>
<keyword evidence="5" id="KW-0378">Hydrolase</keyword>
<name>A0AA38IVK6_9CUCU</name>
<dbReference type="PANTHER" id="PTHR11407:SF63">
    <property type="entry name" value="LYSOZYME C"/>
    <property type="match status" value="1"/>
</dbReference>
<organism evidence="8 9">
    <name type="scientific">Zophobas morio</name>
    <dbReference type="NCBI Taxonomy" id="2755281"/>
    <lineage>
        <taxon>Eukaryota</taxon>
        <taxon>Metazoa</taxon>
        <taxon>Ecdysozoa</taxon>
        <taxon>Arthropoda</taxon>
        <taxon>Hexapoda</taxon>
        <taxon>Insecta</taxon>
        <taxon>Pterygota</taxon>
        <taxon>Neoptera</taxon>
        <taxon>Endopterygota</taxon>
        <taxon>Coleoptera</taxon>
        <taxon>Polyphaga</taxon>
        <taxon>Cucujiformia</taxon>
        <taxon>Tenebrionidae</taxon>
        <taxon>Zophobas</taxon>
    </lineage>
</organism>
<dbReference type="SUPFAM" id="SSF53955">
    <property type="entry name" value="Lysozyme-like"/>
    <property type="match status" value="1"/>
</dbReference>
<dbReference type="PROSITE" id="PS51348">
    <property type="entry name" value="GLYCOSYL_HYDROL_F22_2"/>
    <property type="match status" value="1"/>
</dbReference>
<dbReference type="InterPro" id="IPR023346">
    <property type="entry name" value="Lysozyme-like_dom_sf"/>
</dbReference>
<comment type="catalytic activity">
    <reaction evidence="1">
        <text>Hydrolysis of (1-&gt;4)-beta-linkages between N-acetylmuramic acid and N-acetyl-D-glucosamine residues in a peptidoglycan and between N-acetyl-D-glucosamine residues in chitodextrins.</text>
        <dbReference type="EC" id="3.2.1.17"/>
    </reaction>
</comment>
<dbReference type="EC" id="3.2.1.17" evidence="2"/>
<proteinExistence type="inferred from homology"/>
<dbReference type="GO" id="GO:0003796">
    <property type="term" value="F:lysozyme activity"/>
    <property type="evidence" value="ECO:0007669"/>
    <property type="project" value="UniProtKB-EC"/>
</dbReference>
<evidence type="ECO:0000256" key="4">
    <source>
        <dbReference type="ARBA" id="ARBA00023157"/>
    </source>
</evidence>
<evidence type="ECO:0000256" key="3">
    <source>
        <dbReference type="ARBA" id="ARBA00022638"/>
    </source>
</evidence>
<evidence type="ECO:0000256" key="2">
    <source>
        <dbReference type="ARBA" id="ARBA00012732"/>
    </source>
</evidence>
<keyword evidence="3" id="KW-0929">Antimicrobial</keyword>
<gene>
    <name evidence="8" type="ORF">Zmor_006811</name>
</gene>
<dbReference type="AlphaFoldDB" id="A0AA38IVK6"/>
<evidence type="ECO:0000256" key="6">
    <source>
        <dbReference type="RuleBase" id="RU004440"/>
    </source>
</evidence>
<accession>A0AA38IVK6</accession>
<keyword evidence="4" id="KW-1015">Disulfide bond</keyword>